<gene>
    <name evidence="1" type="ORF">SAMN05192554_109156</name>
</gene>
<dbReference type="Pfam" id="PF19148">
    <property type="entry name" value="DUF5830"/>
    <property type="match status" value="1"/>
</dbReference>
<dbReference type="RefSeq" id="WP_089733452.1">
    <property type="nucleotide sequence ID" value="NZ_FNIA01000009.1"/>
</dbReference>
<evidence type="ECO:0000313" key="1">
    <source>
        <dbReference type="EMBL" id="SDM91784.1"/>
    </source>
</evidence>
<name>A0A1G9X4U9_9EURY</name>
<accession>A0A1G9X4U9</accession>
<dbReference type="EMBL" id="FNIA01000009">
    <property type="protein sequence ID" value="SDM91784.1"/>
    <property type="molecule type" value="Genomic_DNA"/>
</dbReference>
<dbReference type="OrthoDB" id="290295at2157"/>
<proteinExistence type="predicted"/>
<keyword evidence="2" id="KW-1185">Reference proteome</keyword>
<organism evidence="1 2">
    <name type="scientific">Haloarchaeobius iranensis</name>
    <dbReference type="NCBI Taxonomy" id="996166"/>
    <lineage>
        <taxon>Archaea</taxon>
        <taxon>Methanobacteriati</taxon>
        <taxon>Methanobacteriota</taxon>
        <taxon>Stenosarchaea group</taxon>
        <taxon>Halobacteria</taxon>
        <taxon>Halobacteriales</taxon>
        <taxon>Halorubellaceae</taxon>
        <taxon>Haloarchaeobius</taxon>
    </lineage>
</organism>
<dbReference type="AlphaFoldDB" id="A0A1G9X4U9"/>
<sequence>MADERVELGVELLSKLEDEELALAEAMDRIETVTRDPATVREILDTAVMRGVIEREDGVVQTTASGGFVSQTADVVRREGEYDCRRCGASISTGHFVQLESGELGPFGPECVRKVTGRE</sequence>
<dbReference type="InterPro" id="IPR043870">
    <property type="entry name" value="DUF5830"/>
</dbReference>
<reference evidence="1 2" key="1">
    <citation type="submission" date="2016-10" db="EMBL/GenBank/DDBJ databases">
        <authorList>
            <person name="de Groot N.N."/>
        </authorList>
    </citation>
    <scope>NUCLEOTIDE SEQUENCE [LARGE SCALE GENOMIC DNA]</scope>
    <source>
        <strain evidence="2">EB21,IBRC-M 10013,KCTC 4048</strain>
    </source>
</reference>
<dbReference type="Proteomes" id="UP000199370">
    <property type="component" value="Unassembled WGS sequence"/>
</dbReference>
<protein>
    <submittedName>
        <fullName evidence="1">Uncharacterized protein</fullName>
    </submittedName>
</protein>
<evidence type="ECO:0000313" key="2">
    <source>
        <dbReference type="Proteomes" id="UP000199370"/>
    </source>
</evidence>